<protein>
    <submittedName>
        <fullName evidence="2">Uncharacterized protein</fullName>
    </submittedName>
</protein>
<dbReference type="EMBL" id="LN899827">
    <property type="protein sequence ID" value="CUV43893.1"/>
    <property type="molecule type" value="Genomic_DNA"/>
</dbReference>
<organism evidence="2">
    <name type="scientific">Ralstonia solanacearum</name>
    <name type="common">Pseudomonas solanacearum</name>
    <dbReference type="NCBI Taxonomy" id="305"/>
    <lineage>
        <taxon>Bacteria</taxon>
        <taxon>Pseudomonadati</taxon>
        <taxon>Pseudomonadota</taxon>
        <taxon>Betaproteobacteria</taxon>
        <taxon>Burkholderiales</taxon>
        <taxon>Burkholderiaceae</taxon>
        <taxon>Ralstonia</taxon>
        <taxon>Ralstonia solanacearum species complex</taxon>
    </lineage>
</organism>
<sequence length="30" mass="3410">MDNPGKFSVILSNLIKMPVKLQPIHFEQGQ</sequence>
<evidence type="ECO:0000313" key="2">
    <source>
        <dbReference type="EMBL" id="CUV43893.1"/>
    </source>
</evidence>
<dbReference type="EMBL" id="LN899821">
    <property type="protein sequence ID" value="CUV21094.1"/>
    <property type="molecule type" value="Genomic_DNA"/>
</dbReference>
<evidence type="ECO:0000313" key="1">
    <source>
        <dbReference type="EMBL" id="CUV21094.1"/>
    </source>
</evidence>
<accession>A0A0S4WAX8</accession>
<reference evidence="2" key="1">
    <citation type="submission" date="2015-10" db="EMBL/GenBank/DDBJ databases">
        <authorList>
            <person name="Gilbert D.G."/>
        </authorList>
    </citation>
    <scope>NUCLEOTIDE SEQUENCE</scope>
    <source>
        <strain evidence="2">Phyl III-seqv23</strain>
    </source>
</reference>
<dbReference type="AlphaFoldDB" id="A0A0S4WAX8"/>
<proteinExistence type="predicted"/>
<gene>
    <name evidence="1" type="ORF">PSS4_v1_2190003</name>
    <name evidence="2" type="ORF">TO10_v1_120012</name>
</gene>
<name>A0A0S4WAX8_RALSL</name>